<sequence>MTIQIQRKGLRFSIRLTVVGVFALATTLTAIIAIGLQYHFSRAMAVETAVARYKNHAENTRNYLSGIDNNAFHITRILAKHPQLLTKIDSPQETLSLFSEIMASNQLFYAIYLGYEDGDFFEVVNLNSSNTARRQLKAMPSDRWMVIRVEGEGTERKRHYEYYNDQFQLRLTHSERSDFDPRIRPWYSNASMTNVYKTRPYLFQHLQAPGQSYSMRLAGTNTVLAVDITLSSLSSFFNSQSYDNKSEIFLFQPSGELISSSHTRTDIETLPTAPAVTLSSQEQEFIQSIGTLRVSNELDWPPIDYAVSAQPQGYSVDVLKMISTMTGLKLEFVNGFSWEELVNLFNDGNLDILQPVFLSDQNIGQASNSFLTVNYAAATRQGQSAITQISDLEDRTIAIPASWSIISVLRQHYPSINVLEVDSPRDALEAVLNGEAFASLDASPILHYTADHYYLSDLQFHELTNNEKDQLPNQLHFLINDQYPLLLSIINKALANIQSQQTQQLRQKWFTTAEHQASIKHQTTIPYRELLSADTGILNQLHEVSIQGSQRFVYKSALNPEDPDSELFAVVTQRKDLLGPSLNRVKLSVAITTTCLLVLLPFIWLFAAPIVGPIKRLAIENHRIKNRRFDEVEFHDSAIVEIYELSHSMVDMAQTIKQHEEAQKALMESLIQLIAQAIDEKSPYTAGHCARVPELALMIAKAAEDSDEGPFKDFHFRNEDEYREFRIAAWLHDCGKITTPEHIVDKGVKLETIYNRIHEIRMRFEVLWRDAEIQYLNALIQDPTQEAALRDQLEDKRHRLQEDFAFIAQLNQGSEFMDEEQQSRLLSIALTTWQRHFDDRLGLSPMERQRHPDSEPQLPVTETLLADKPEHLIEHKKPKHFADHLHIKMEAPEHLYNLGELYNLSISRGTLSREDRFKIQEHMIGTIRMLDALPFPPELSNVPRYASTHHETLKGSGYPRQLNGDDLSIPERIMAVADIFEALTAADRPYKPAKTVSESIAILFRMVEDGDIDRDVVELFIRSGVYREYATRYLRPDQLDHIAENNYLRSAQTG</sequence>
<keyword evidence="3" id="KW-0378">Hydrolase</keyword>
<dbReference type="SUPFAM" id="SSF103190">
    <property type="entry name" value="Sensory domain-like"/>
    <property type="match status" value="1"/>
</dbReference>
<keyword evidence="1" id="KW-0812">Transmembrane</keyword>
<dbReference type="InterPro" id="IPR029151">
    <property type="entry name" value="Sensor-like_sf"/>
</dbReference>
<accession>A0A2K9LN38</accession>
<dbReference type="Proteomes" id="UP000235116">
    <property type="component" value="Chromosome"/>
</dbReference>
<dbReference type="Pfam" id="PF13487">
    <property type="entry name" value="HD_5"/>
    <property type="match status" value="1"/>
</dbReference>
<keyword evidence="1" id="KW-1133">Transmembrane helix</keyword>
<evidence type="ECO:0000313" key="4">
    <source>
        <dbReference type="Proteomes" id="UP000235116"/>
    </source>
</evidence>
<dbReference type="RefSeq" id="WP_101894277.1">
    <property type="nucleotide sequence ID" value="NZ_CP022684.1"/>
</dbReference>
<dbReference type="PANTHER" id="PTHR45228">
    <property type="entry name" value="CYCLIC DI-GMP PHOSPHODIESTERASE TM_0186-RELATED"/>
    <property type="match status" value="1"/>
</dbReference>
<dbReference type="Gene3D" id="3.40.190.10">
    <property type="entry name" value="Periplasmic binding protein-like II"/>
    <property type="match status" value="2"/>
</dbReference>
<evidence type="ECO:0000256" key="1">
    <source>
        <dbReference type="SAM" id="Phobius"/>
    </source>
</evidence>
<dbReference type="InterPro" id="IPR001638">
    <property type="entry name" value="Solute-binding_3/MltF_N"/>
</dbReference>
<gene>
    <name evidence="3" type="ORF">Kalk_10885</name>
</gene>
<dbReference type="GO" id="GO:0008081">
    <property type="term" value="F:phosphoric diester hydrolase activity"/>
    <property type="evidence" value="ECO:0007669"/>
    <property type="project" value="UniProtKB-ARBA"/>
</dbReference>
<dbReference type="SUPFAM" id="SSF53850">
    <property type="entry name" value="Periplasmic binding protein-like II"/>
    <property type="match status" value="1"/>
</dbReference>
<dbReference type="InterPro" id="IPR052020">
    <property type="entry name" value="Cyclic_di-GMP/3'3'-cGAMP_PDE"/>
</dbReference>
<reference evidence="4" key="1">
    <citation type="submission" date="2017-08" db="EMBL/GenBank/DDBJ databases">
        <title>Direct submision.</title>
        <authorList>
            <person name="Kim S.-J."/>
            <person name="Rhee S.-K."/>
        </authorList>
    </citation>
    <scope>NUCLEOTIDE SEQUENCE [LARGE SCALE GENOMIC DNA]</scope>
    <source>
        <strain evidence="4">GI5</strain>
    </source>
</reference>
<dbReference type="InterPro" id="IPR037522">
    <property type="entry name" value="HD_GYP_dom"/>
</dbReference>
<dbReference type="CDD" id="cd01007">
    <property type="entry name" value="PBP2_BvgS_HisK_like"/>
    <property type="match status" value="1"/>
</dbReference>
<dbReference type="PROSITE" id="PS51832">
    <property type="entry name" value="HD_GYP"/>
    <property type="match status" value="1"/>
</dbReference>
<dbReference type="InterPro" id="IPR003607">
    <property type="entry name" value="HD/PDEase_dom"/>
</dbReference>
<evidence type="ECO:0000313" key="3">
    <source>
        <dbReference type="EMBL" id="AUM12895.1"/>
    </source>
</evidence>
<dbReference type="Pfam" id="PF00497">
    <property type="entry name" value="SBP_bac_3"/>
    <property type="match status" value="1"/>
</dbReference>
<proteinExistence type="predicted"/>
<dbReference type="OrthoDB" id="9764808at2"/>
<feature type="transmembrane region" description="Helical" evidence="1">
    <location>
        <begin position="12"/>
        <end position="36"/>
    </location>
</feature>
<keyword evidence="1" id="KW-0472">Membrane</keyword>
<dbReference type="SUPFAM" id="SSF109604">
    <property type="entry name" value="HD-domain/PDEase-like"/>
    <property type="match status" value="2"/>
</dbReference>
<dbReference type="Gene3D" id="3.30.450.20">
    <property type="entry name" value="PAS domain"/>
    <property type="match status" value="1"/>
</dbReference>
<feature type="domain" description="HD-GYP" evidence="2">
    <location>
        <begin position="832"/>
        <end position="1036"/>
    </location>
</feature>
<name>A0A2K9LN38_9GAMM</name>
<dbReference type="SMART" id="SM00062">
    <property type="entry name" value="PBPb"/>
    <property type="match status" value="1"/>
</dbReference>
<dbReference type="Gene3D" id="1.10.3210.10">
    <property type="entry name" value="Hypothetical protein af1432"/>
    <property type="match status" value="2"/>
</dbReference>
<dbReference type="CDD" id="cd00077">
    <property type="entry name" value="HDc"/>
    <property type="match status" value="2"/>
</dbReference>
<dbReference type="EMBL" id="CP022684">
    <property type="protein sequence ID" value="AUM12895.1"/>
    <property type="molecule type" value="Genomic_DNA"/>
</dbReference>
<keyword evidence="4" id="KW-1185">Reference proteome</keyword>
<protein>
    <submittedName>
        <fullName evidence="3">Phosphohydrolase</fullName>
    </submittedName>
</protein>
<dbReference type="AlphaFoldDB" id="A0A2K9LN38"/>
<dbReference type="PANTHER" id="PTHR45228:SF5">
    <property type="entry name" value="CYCLIC DI-GMP PHOSPHODIESTERASE VC_1348-RELATED"/>
    <property type="match status" value="1"/>
</dbReference>
<evidence type="ECO:0000259" key="2">
    <source>
        <dbReference type="PROSITE" id="PS51832"/>
    </source>
</evidence>
<organism evidence="3 4">
    <name type="scientific">Ketobacter alkanivorans</name>
    <dbReference type="NCBI Taxonomy" id="1917421"/>
    <lineage>
        <taxon>Bacteria</taxon>
        <taxon>Pseudomonadati</taxon>
        <taxon>Pseudomonadota</taxon>
        <taxon>Gammaproteobacteria</taxon>
        <taxon>Pseudomonadales</taxon>
        <taxon>Ketobacteraceae</taxon>
        <taxon>Ketobacter</taxon>
    </lineage>
</organism>
<dbReference type="SMART" id="SM00471">
    <property type="entry name" value="HDc"/>
    <property type="match status" value="1"/>
</dbReference>
<dbReference type="KEGG" id="kak:Kalk_10885"/>